<evidence type="ECO:0000256" key="2">
    <source>
        <dbReference type="ARBA" id="ARBA00009328"/>
    </source>
</evidence>
<evidence type="ECO:0000256" key="6">
    <source>
        <dbReference type="ARBA" id="ARBA00023136"/>
    </source>
</evidence>
<dbReference type="VEuPathDB" id="VectorBase:PPAPM1_008853"/>
<evidence type="ECO:0000256" key="5">
    <source>
        <dbReference type="ARBA" id="ARBA00022989"/>
    </source>
</evidence>
<name>A0A1B0DCV6_PHLPP</name>
<comment type="similarity">
    <text evidence="2">Belongs to the SMIM8 family.</text>
</comment>
<accession>A0A1B0DCV6</accession>
<comment type="subcellular location">
    <subcellularLocation>
        <location evidence="1">Membrane</location>
        <topology evidence="1">Single-pass membrane protein</topology>
    </subcellularLocation>
</comment>
<proteinExistence type="inferred from homology"/>
<dbReference type="GO" id="GO:0016020">
    <property type="term" value="C:membrane"/>
    <property type="evidence" value="ECO:0007669"/>
    <property type="project" value="UniProtKB-SubCell"/>
</dbReference>
<dbReference type="EMBL" id="AJVK01014242">
    <property type="status" value="NOT_ANNOTATED_CDS"/>
    <property type="molecule type" value="Genomic_DNA"/>
</dbReference>
<dbReference type="PANTHER" id="PTHR14274:SF1">
    <property type="entry name" value="SMALL INTEGRAL MEMBRANE PROTEIN 8"/>
    <property type="match status" value="1"/>
</dbReference>
<dbReference type="Pfam" id="PF14937">
    <property type="entry name" value="DUF4500"/>
    <property type="match status" value="1"/>
</dbReference>
<evidence type="ECO:0000313" key="8">
    <source>
        <dbReference type="Proteomes" id="UP000092462"/>
    </source>
</evidence>
<protein>
    <recommendedName>
        <fullName evidence="3">Small integral membrane protein 8</fullName>
    </recommendedName>
</protein>
<keyword evidence="8" id="KW-1185">Reference proteome</keyword>
<evidence type="ECO:0000256" key="4">
    <source>
        <dbReference type="ARBA" id="ARBA00022692"/>
    </source>
</evidence>
<dbReference type="PANTHER" id="PTHR14274">
    <property type="entry name" value="SMALL INTEGRAL MEMBRANE PROTEIN 8"/>
    <property type="match status" value="1"/>
</dbReference>
<sequence>MRTELKIIHALRMIESNEGGLKIKLYKYTHSSDFPKRIFETHVIMAIGVVCILGATGYIAYMRSKYEGMGYYSAVQSDGTEVFTKKQSKWD</sequence>
<dbReference type="EnsemblMetazoa" id="PPAI005727-RA">
    <property type="protein sequence ID" value="PPAI005727-PA"/>
    <property type="gene ID" value="PPAI005727"/>
</dbReference>
<dbReference type="Proteomes" id="UP000092462">
    <property type="component" value="Unassembled WGS sequence"/>
</dbReference>
<reference evidence="7" key="1">
    <citation type="submission" date="2022-08" db="UniProtKB">
        <authorList>
            <consortium name="EnsemblMetazoa"/>
        </authorList>
    </citation>
    <scope>IDENTIFICATION</scope>
    <source>
        <strain evidence="7">Israel</strain>
    </source>
</reference>
<keyword evidence="4" id="KW-0812">Transmembrane</keyword>
<evidence type="ECO:0000256" key="1">
    <source>
        <dbReference type="ARBA" id="ARBA00004167"/>
    </source>
</evidence>
<keyword evidence="6" id="KW-0472">Membrane</keyword>
<evidence type="ECO:0000256" key="3">
    <source>
        <dbReference type="ARBA" id="ARBA00014451"/>
    </source>
</evidence>
<dbReference type="InterPro" id="IPR026686">
    <property type="entry name" value="UPF0708"/>
</dbReference>
<keyword evidence="5" id="KW-1133">Transmembrane helix</keyword>
<organism evidence="7 8">
    <name type="scientific">Phlebotomus papatasi</name>
    <name type="common">Sandfly</name>
    <dbReference type="NCBI Taxonomy" id="29031"/>
    <lineage>
        <taxon>Eukaryota</taxon>
        <taxon>Metazoa</taxon>
        <taxon>Ecdysozoa</taxon>
        <taxon>Arthropoda</taxon>
        <taxon>Hexapoda</taxon>
        <taxon>Insecta</taxon>
        <taxon>Pterygota</taxon>
        <taxon>Neoptera</taxon>
        <taxon>Endopterygota</taxon>
        <taxon>Diptera</taxon>
        <taxon>Nematocera</taxon>
        <taxon>Psychodoidea</taxon>
        <taxon>Psychodidae</taxon>
        <taxon>Phlebotomus</taxon>
        <taxon>Phlebotomus</taxon>
    </lineage>
</organism>
<dbReference type="VEuPathDB" id="VectorBase:PPAI005727"/>
<evidence type="ECO:0000313" key="7">
    <source>
        <dbReference type="EnsemblMetazoa" id="PPAI005727-PA"/>
    </source>
</evidence>
<dbReference type="AlphaFoldDB" id="A0A1B0DCV6"/>